<gene>
    <name evidence="1" type="ORF">E3N88_33834</name>
</gene>
<dbReference type="EMBL" id="SZYD01000016">
    <property type="protein sequence ID" value="KAD3338313.1"/>
    <property type="molecule type" value="Genomic_DNA"/>
</dbReference>
<dbReference type="Proteomes" id="UP000326396">
    <property type="component" value="Linkage Group LG6"/>
</dbReference>
<name>A0A5N6MD49_9ASTR</name>
<evidence type="ECO:0000313" key="2">
    <source>
        <dbReference type="Proteomes" id="UP000326396"/>
    </source>
</evidence>
<sequence length="79" mass="9082">MIHNRLITTVSKRAQELRNRIRVFTGGLGFQSRMVEWWRWVKPAVGAMVSGLACESRCGGSRGDLMVVADMETRGWWWV</sequence>
<keyword evidence="2" id="KW-1185">Reference proteome</keyword>
<accession>A0A5N6MD49</accession>
<protein>
    <submittedName>
        <fullName evidence="1">Uncharacterized protein</fullName>
    </submittedName>
</protein>
<dbReference type="AlphaFoldDB" id="A0A5N6MD49"/>
<reference evidence="1 2" key="1">
    <citation type="submission" date="2019-05" db="EMBL/GenBank/DDBJ databases">
        <title>Mikania micrantha, genome provides insights into the molecular mechanism of rapid growth.</title>
        <authorList>
            <person name="Liu B."/>
        </authorList>
    </citation>
    <scope>NUCLEOTIDE SEQUENCE [LARGE SCALE GENOMIC DNA]</scope>
    <source>
        <strain evidence="1">NLD-2019</strain>
        <tissue evidence="1">Leaf</tissue>
    </source>
</reference>
<comment type="caution">
    <text evidence="1">The sequence shown here is derived from an EMBL/GenBank/DDBJ whole genome shotgun (WGS) entry which is preliminary data.</text>
</comment>
<organism evidence="1 2">
    <name type="scientific">Mikania micrantha</name>
    <name type="common">bitter vine</name>
    <dbReference type="NCBI Taxonomy" id="192012"/>
    <lineage>
        <taxon>Eukaryota</taxon>
        <taxon>Viridiplantae</taxon>
        <taxon>Streptophyta</taxon>
        <taxon>Embryophyta</taxon>
        <taxon>Tracheophyta</taxon>
        <taxon>Spermatophyta</taxon>
        <taxon>Magnoliopsida</taxon>
        <taxon>eudicotyledons</taxon>
        <taxon>Gunneridae</taxon>
        <taxon>Pentapetalae</taxon>
        <taxon>asterids</taxon>
        <taxon>campanulids</taxon>
        <taxon>Asterales</taxon>
        <taxon>Asteraceae</taxon>
        <taxon>Asteroideae</taxon>
        <taxon>Heliantheae alliance</taxon>
        <taxon>Eupatorieae</taxon>
        <taxon>Mikania</taxon>
    </lineage>
</organism>
<proteinExistence type="predicted"/>
<evidence type="ECO:0000313" key="1">
    <source>
        <dbReference type="EMBL" id="KAD3338313.1"/>
    </source>
</evidence>